<evidence type="ECO:0000313" key="2">
    <source>
        <dbReference type="Proteomes" id="UP000272942"/>
    </source>
</evidence>
<organism evidence="3">
    <name type="scientific">Echinostoma caproni</name>
    <dbReference type="NCBI Taxonomy" id="27848"/>
    <lineage>
        <taxon>Eukaryota</taxon>
        <taxon>Metazoa</taxon>
        <taxon>Spiralia</taxon>
        <taxon>Lophotrochozoa</taxon>
        <taxon>Platyhelminthes</taxon>
        <taxon>Trematoda</taxon>
        <taxon>Digenea</taxon>
        <taxon>Plagiorchiida</taxon>
        <taxon>Echinostomata</taxon>
        <taxon>Echinostomatoidea</taxon>
        <taxon>Echinostomatidae</taxon>
        <taxon>Echinostoma</taxon>
    </lineage>
</organism>
<dbReference type="WBParaSite" id="ECPE_0001319201-mRNA-1">
    <property type="protein sequence ID" value="ECPE_0001319201-mRNA-1"/>
    <property type="gene ID" value="ECPE_0001319201"/>
</dbReference>
<reference evidence="3" key="1">
    <citation type="submission" date="2016-06" db="UniProtKB">
        <authorList>
            <consortium name="WormBaseParasite"/>
        </authorList>
    </citation>
    <scope>IDENTIFICATION</scope>
</reference>
<dbReference type="AlphaFoldDB" id="A0A183B1R8"/>
<keyword evidence="2" id="KW-1185">Reference proteome</keyword>
<name>A0A183B1R8_9TREM</name>
<gene>
    <name evidence="1" type="ORF">ECPE_LOCUS13153</name>
</gene>
<dbReference type="Proteomes" id="UP000272942">
    <property type="component" value="Unassembled WGS sequence"/>
</dbReference>
<proteinExistence type="predicted"/>
<dbReference type="OrthoDB" id="10378692at2759"/>
<protein>
    <submittedName>
        <fullName evidence="3">Orphan protein</fullName>
    </submittedName>
</protein>
<dbReference type="EMBL" id="UZAN01054427">
    <property type="protein sequence ID" value="VDP90425.1"/>
    <property type="molecule type" value="Genomic_DNA"/>
</dbReference>
<evidence type="ECO:0000313" key="3">
    <source>
        <dbReference type="WBParaSite" id="ECPE_0001319201-mRNA-1"/>
    </source>
</evidence>
<accession>A0A183B1R8</accession>
<reference evidence="1 2" key="2">
    <citation type="submission" date="2018-11" db="EMBL/GenBank/DDBJ databases">
        <authorList>
            <consortium name="Pathogen Informatics"/>
        </authorList>
    </citation>
    <scope>NUCLEOTIDE SEQUENCE [LARGE SCALE GENOMIC DNA]</scope>
    <source>
        <strain evidence="1 2">Egypt</strain>
    </source>
</reference>
<sequence>MLALLQLGKNKALSQPICEVLAFTLLTSRRKRAINRQKRAATSNVLGVTSLSFTDTDAAKTNTTDLISALNTGYDQLPPDQKSQLTSDFEVTGKLNPTVVSFTKRLNASNNEFVHT</sequence>
<evidence type="ECO:0000313" key="1">
    <source>
        <dbReference type="EMBL" id="VDP90425.1"/>
    </source>
</evidence>